<evidence type="ECO:0008006" key="7">
    <source>
        <dbReference type="Google" id="ProtNLM"/>
    </source>
</evidence>
<comment type="similarity">
    <text evidence="2">Belongs to the NOC2 family.</text>
</comment>
<evidence type="ECO:0000313" key="5">
    <source>
        <dbReference type="EMBL" id="KAF3433896.1"/>
    </source>
</evidence>
<comment type="caution">
    <text evidence="5">The sequence shown here is derived from an EMBL/GenBank/DDBJ whole genome shotgun (WGS) entry which is preliminary data.</text>
</comment>
<evidence type="ECO:0000256" key="4">
    <source>
        <dbReference type="SAM" id="MobiDB-lite"/>
    </source>
</evidence>
<organism evidence="5 6">
    <name type="scientific">Rhamnella rubrinervis</name>
    <dbReference type="NCBI Taxonomy" id="2594499"/>
    <lineage>
        <taxon>Eukaryota</taxon>
        <taxon>Viridiplantae</taxon>
        <taxon>Streptophyta</taxon>
        <taxon>Embryophyta</taxon>
        <taxon>Tracheophyta</taxon>
        <taxon>Spermatophyta</taxon>
        <taxon>Magnoliopsida</taxon>
        <taxon>eudicotyledons</taxon>
        <taxon>Gunneridae</taxon>
        <taxon>Pentapetalae</taxon>
        <taxon>rosids</taxon>
        <taxon>fabids</taxon>
        <taxon>Rosales</taxon>
        <taxon>Rhamnaceae</taxon>
        <taxon>rhamnoid group</taxon>
        <taxon>Rhamneae</taxon>
        <taxon>Rhamnella</taxon>
    </lineage>
</organism>
<accession>A0A8K0DNW1</accession>
<keyword evidence="3" id="KW-0539">Nucleus</keyword>
<dbReference type="EMBL" id="VOIH02000011">
    <property type="protein sequence ID" value="KAF3433896.1"/>
    <property type="molecule type" value="Genomic_DNA"/>
</dbReference>
<dbReference type="GO" id="GO:0030691">
    <property type="term" value="C:Noc2p-Noc3p complex"/>
    <property type="evidence" value="ECO:0007669"/>
    <property type="project" value="TreeGrafter"/>
</dbReference>
<protein>
    <recommendedName>
        <fullName evidence="7">Nucleolar complex protein 2 homolog</fullName>
    </recommendedName>
</protein>
<dbReference type="InterPro" id="IPR005343">
    <property type="entry name" value="Noc2"/>
</dbReference>
<feature type="compositionally biased region" description="Basic residues" evidence="4">
    <location>
        <begin position="1"/>
        <end position="13"/>
    </location>
</feature>
<keyword evidence="6" id="KW-1185">Reference proteome</keyword>
<evidence type="ECO:0000256" key="3">
    <source>
        <dbReference type="ARBA" id="ARBA00023242"/>
    </source>
</evidence>
<dbReference type="GO" id="GO:0005654">
    <property type="term" value="C:nucleoplasm"/>
    <property type="evidence" value="ECO:0007669"/>
    <property type="project" value="TreeGrafter"/>
</dbReference>
<evidence type="ECO:0000313" key="6">
    <source>
        <dbReference type="Proteomes" id="UP000796880"/>
    </source>
</evidence>
<dbReference type="PANTHER" id="PTHR12687:SF8">
    <property type="entry name" value="PROTEIN REBELOTE"/>
    <property type="match status" value="1"/>
</dbReference>
<dbReference type="AlphaFoldDB" id="A0A8K0DNW1"/>
<proteinExistence type="inferred from homology"/>
<sequence>MGKLGKKARKFAKKNLQSVYKRNRKMNSMFKKKASKKDKKDVNEDPTEDTTELSNVRETKVDQLENTSLDSIFTEYESDMVEDDSDSDGYLSEDSSLNVAQSDSDNYLEDNCCGTALSVQNKEMYVELAKKTKKLNRLKEKDPGFSKLLESYDKELGQLRNKVYADEDEMSNDGMQSVDGNIVINKECKFLTISAVNSWCRLVTEQQSVSALTSLLNGYRTACHYGVEPSYGHSAEACHRIQDSETFCRVLIFMLNEADNLFRGLLGLSSSNSRKEKVVEAKNSSKWNTLKPLIKSYLRSTLFLLNQATDVEILTFSLTRVRASMTFFVAFPSLLHRLIKTAVHLWVTGGGTLSSHAFLVIRDLASGFSCNWFDNCFMKIYKSFVGHCQIVEPAQLKHTEYLRNSFVELCSVDVQKSSSKAMVSIHQLGKILHQGLQTKKKEAVKNICSWQYISCIDIWVMFISANIRDYDLQPLLFMIIQIINGVALLFPGPRYLPLRIKCIQWLNHLSSSSGVFIPVASLVLDVLEHKIGKEGEKSEKAFSFLTSIKLPKHWLKSRNFQELCVFSAIELLSTHFAQWSHHISFPDLAIIPLIYMRKFHETTTIESFKRPVKRFIDQVEQNVQFVQKKRDEMPFSPKDQQSVESFLQLEKFSGNTPFTQYYKSIMDKAAARNIALNKKFSGVEYIANKREKVEVDMADAESDGGHTE</sequence>
<dbReference type="PANTHER" id="PTHR12687">
    <property type="entry name" value="NUCLEOLAR COMPLEX 2 AND RAD4-RELATED"/>
    <property type="match status" value="1"/>
</dbReference>
<name>A0A8K0DNW1_9ROSA</name>
<dbReference type="Proteomes" id="UP000796880">
    <property type="component" value="Unassembled WGS sequence"/>
</dbReference>
<dbReference type="OrthoDB" id="10266662at2759"/>
<feature type="compositionally biased region" description="Basic residues" evidence="4">
    <location>
        <begin position="21"/>
        <end position="37"/>
    </location>
</feature>
<gene>
    <name evidence="5" type="ORF">FNV43_RR24999</name>
</gene>
<evidence type="ECO:0000256" key="1">
    <source>
        <dbReference type="ARBA" id="ARBA00004123"/>
    </source>
</evidence>
<comment type="subcellular location">
    <subcellularLocation>
        <location evidence="1">Nucleus</location>
    </subcellularLocation>
</comment>
<dbReference type="GO" id="GO:0005730">
    <property type="term" value="C:nucleolus"/>
    <property type="evidence" value="ECO:0007669"/>
    <property type="project" value="TreeGrafter"/>
</dbReference>
<dbReference type="GO" id="GO:0042273">
    <property type="term" value="P:ribosomal large subunit biogenesis"/>
    <property type="evidence" value="ECO:0007669"/>
    <property type="project" value="TreeGrafter"/>
</dbReference>
<feature type="region of interest" description="Disordered" evidence="4">
    <location>
        <begin position="1"/>
        <end position="61"/>
    </location>
</feature>
<dbReference type="GO" id="GO:0030690">
    <property type="term" value="C:Noc1p-Noc2p complex"/>
    <property type="evidence" value="ECO:0007669"/>
    <property type="project" value="TreeGrafter"/>
</dbReference>
<dbReference type="Pfam" id="PF03715">
    <property type="entry name" value="Noc2"/>
    <property type="match status" value="1"/>
</dbReference>
<reference evidence="5" key="1">
    <citation type="submission" date="2020-03" db="EMBL/GenBank/DDBJ databases">
        <title>A high-quality chromosome-level genome assembly of a woody plant with both climbing and erect habits, Rhamnella rubrinervis.</title>
        <authorList>
            <person name="Lu Z."/>
            <person name="Yang Y."/>
            <person name="Zhu X."/>
            <person name="Sun Y."/>
        </authorList>
    </citation>
    <scope>NUCLEOTIDE SEQUENCE</scope>
    <source>
        <strain evidence="5">BYM</strain>
        <tissue evidence="5">Leaf</tissue>
    </source>
</reference>
<evidence type="ECO:0000256" key="2">
    <source>
        <dbReference type="ARBA" id="ARBA00005907"/>
    </source>
</evidence>